<dbReference type="SMART" id="SM01193">
    <property type="entry name" value="Enolase_N"/>
    <property type="match status" value="1"/>
</dbReference>
<keyword evidence="7 9" id="KW-0324">Glycolysis</keyword>
<dbReference type="PANTHER" id="PTHR11902:SF1">
    <property type="entry name" value="ENOLASE"/>
    <property type="match status" value="1"/>
</dbReference>
<evidence type="ECO:0000256" key="1">
    <source>
        <dbReference type="ARBA" id="ARBA00005031"/>
    </source>
</evidence>
<dbReference type="SMART" id="SM01192">
    <property type="entry name" value="Enolase_C"/>
    <property type="match status" value="1"/>
</dbReference>
<keyword evidence="6 9" id="KW-0460">Magnesium</keyword>
<evidence type="ECO:0000256" key="9">
    <source>
        <dbReference type="HAMAP-Rule" id="MF_00318"/>
    </source>
</evidence>
<dbReference type="SUPFAM" id="SSF51604">
    <property type="entry name" value="Enolase C-terminal domain-like"/>
    <property type="match status" value="1"/>
</dbReference>
<accession>A0A1F6YI57</accession>
<keyword evidence="8 9" id="KW-0456">Lyase</keyword>
<sequence>MSKIKSIKAREILASGGTPSVEAEVELESGVAEKASVSFGVSAGKHEAAVIFDGDMDRYGGKGMLKAVENIENQIAVEILGMEVTEQREIDEKMIGLDGTEDKSRLGGNAILAVSMAVARAAAKDEGVPLYKYLGSVFGMDPSTVLRTSLPKPMMVMIEGGKHAVNTTDIQEYLCMPKGLESAKAAIERNQEIYSQLGEVLKKNGLSTNVGNEGAYAPDGIESNEKPLKYLVEAIETLGLRPGEDAVLGIDAAASEFYQNGKYNLDRDGVSMDGENLIEYWLKWIEKYPIATVEDLLFEDDWENWTKLTARLPSGVLNIGDDLTATNSKRWQKAIDTKAANSILIKLNQAGTVSETMDCCILAKVHGLPTIPSHRGGGETDDTFLVDLAVAVGSKYIKVGPTRGERVVKYNRLMEIEEEIKEN</sequence>
<dbReference type="EC" id="4.2.1.11" evidence="3 9"/>
<dbReference type="GO" id="GO:0005576">
    <property type="term" value="C:extracellular region"/>
    <property type="evidence" value="ECO:0007669"/>
    <property type="project" value="UniProtKB-SubCell"/>
</dbReference>
<feature type="binding site" evidence="9">
    <location>
        <position position="398"/>
    </location>
    <ligand>
        <name>(2R)-2-phosphoglycerate</name>
        <dbReference type="ChEBI" id="CHEBI:58289"/>
    </ligand>
</feature>
<comment type="caution">
    <text evidence="9">Lacks conserved residue(s) required for the propagation of feature annotation.</text>
</comment>
<dbReference type="EMBL" id="MFVW01000025">
    <property type="protein sequence ID" value="OGJ06078.1"/>
    <property type="molecule type" value="Genomic_DNA"/>
</dbReference>
<proteinExistence type="inferred from homology"/>
<dbReference type="AlphaFoldDB" id="A0A1F6YI57"/>
<keyword evidence="9" id="KW-0963">Cytoplasm</keyword>
<evidence type="ECO:0000256" key="7">
    <source>
        <dbReference type="ARBA" id="ARBA00023152"/>
    </source>
</evidence>
<evidence type="ECO:0000256" key="3">
    <source>
        <dbReference type="ARBA" id="ARBA00012058"/>
    </source>
</evidence>
<keyword evidence="14" id="KW-0670">Pyruvate</keyword>
<comment type="cofactor">
    <cofactor evidence="11">
        <name>Mg(2+)</name>
        <dbReference type="ChEBI" id="CHEBI:18420"/>
    </cofactor>
    <text evidence="11">Mg(2+) is required for catalysis and for stabilizing the dimer.</text>
</comment>
<dbReference type="InterPro" id="IPR020811">
    <property type="entry name" value="Enolase_N"/>
</dbReference>
<dbReference type="CDD" id="cd03313">
    <property type="entry name" value="enolase"/>
    <property type="match status" value="1"/>
</dbReference>
<feature type="active site" description="Proton acceptor" evidence="9 10">
    <location>
        <position position="346"/>
    </location>
</feature>
<evidence type="ECO:0000313" key="14">
    <source>
        <dbReference type="EMBL" id="OGJ06078.1"/>
    </source>
</evidence>
<feature type="binding site" evidence="9">
    <location>
        <position position="171"/>
    </location>
    <ligand>
        <name>(2R)-2-phosphoglycerate</name>
        <dbReference type="ChEBI" id="CHEBI:58289"/>
    </ligand>
</feature>
<dbReference type="UniPathway" id="UPA00109">
    <property type="reaction ID" value="UER00187"/>
</dbReference>
<keyword evidence="9 11" id="KW-0479">Metal-binding</keyword>
<evidence type="ECO:0000256" key="2">
    <source>
        <dbReference type="ARBA" id="ARBA00009604"/>
    </source>
</evidence>
<comment type="similarity">
    <text evidence="2 9">Belongs to the enolase family.</text>
</comment>
<dbReference type="SFLD" id="SFLDS00001">
    <property type="entry name" value="Enolase"/>
    <property type="match status" value="1"/>
</dbReference>
<dbReference type="PIRSF" id="PIRSF001400">
    <property type="entry name" value="Enolase"/>
    <property type="match status" value="1"/>
</dbReference>
<gene>
    <name evidence="9" type="primary">eno</name>
    <name evidence="14" type="ORF">A2192_02680</name>
</gene>
<dbReference type="Proteomes" id="UP000179274">
    <property type="component" value="Unassembled WGS sequence"/>
</dbReference>
<comment type="catalytic activity">
    <reaction evidence="9">
        <text>(2R)-2-phosphoglycerate = phosphoenolpyruvate + H2O</text>
        <dbReference type="Rhea" id="RHEA:10164"/>
        <dbReference type="ChEBI" id="CHEBI:15377"/>
        <dbReference type="ChEBI" id="CHEBI:58289"/>
        <dbReference type="ChEBI" id="CHEBI:58702"/>
        <dbReference type="EC" id="4.2.1.11"/>
    </reaction>
</comment>
<comment type="caution">
    <text evidence="14">The sequence shown here is derived from an EMBL/GenBank/DDBJ whole genome shotgun (WGS) entry which is preliminary data.</text>
</comment>
<dbReference type="Pfam" id="PF03952">
    <property type="entry name" value="Enolase_N"/>
    <property type="match status" value="1"/>
</dbReference>
<dbReference type="HAMAP" id="MF_00318">
    <property type="entry name" value="Enolase"/>
    <property type="match status" value="1"/>
</dbReference>
<feature type="domain" description="Enolase C-terminal TIM barrel" evidence="12">
    <location>
        <begin position="147"/>
        <end position="423"/>
    </location>
</feature>
<comment type="subcellular location">
    <subcellularLocation>
        <location evidence="9">Cytoplasm</location>
    </subcellularLocation>
    <subcellularLocation>
        <location evidence="9">Secreted</location>
    </subcellularLocation>
    <subcellularLocation>
        <location evidence="9">Cell surface</location>
    </subcellularLocation>
    <text evidence="9">Fractions of enolase are present in both the cytoplasm and on the cell surface.</text>
</comment>
<dbReference type="InterPro" id="IPR000941">
    <property type="entry name" value="Enolase"/>
</dbReference>
<reference evidence="14 15" key="1">
    <citation type="journal article" date="2016" name="Nat. Commun.">
        <title>Thousands of microbial genomes shed light on interconnected biogeochemical processes in an aquifer system.</title>
        <authorList>
            <person name="Anantharaman K."/>
            <person name="Brown C.T."/>
            <person name="Hug L.A."/>
            <person name="Sharon I."/>
            <person name="Castelle C.J."/>
            <person name="Probst A.J."/>
            <person name="Thomas B.C."/>
            <person name="Singh A."/>
            <person name="Wilkins M.J."/>
            <person name="Karaoz U."/>
            <person name="Brodie E.L."/>
            <person name="Williams K.H."/>
            <person name="Hubbard S.S."/>
            <person name="Banfield J.F."/>
        </authorList>
    </citation>
    <scope>NUCLEOTIDE SEQUENCE [LARGE SCALE GENOMIC DNA]</scope>
</reference>
<evidence type="ECO:0000256" key="11">
    <source>
        <dbReference type="PIRSR" id="PIRSR001400-3"/>
    </source>
</evidence>
<dbReference type="InterPro" id="IPR029017">
    <property type="entry name" value="Enolase-like_N"/>
</dbReference>
<feature type="binding site" evidence="9 11">
    <location>
        <position position="251"/>
    </location>
    <ligand>
        <name>Mg(2+)</name>
        <dbReference type="ChEBI" id="CHEBI:18420"/>
    </ligand>
</feature>
<dbReference type="Gene3D" id="3.30.390.10">
    <property type="entry name" value="Enolase-like, N-terminal domain"/>
    <property type="match status" value="1"/>
</dbReference>
<dbReference type="GO" id="GO:0000015">
    <property type="term" value="C:phosphopyruvate hydratase complex"/>
    <property type="evidence" value="ECO:0007669"/>
    <property type="project" value="InterPro"/>
</dbReference>
<dbReference type="GO" id="GO:0004634">
    <property type="term" value="F:phosphopyruvate hydratase activity"/>
    <property type="evidence" value="ECO:0007669"/>
    <property type="project" value="UniProtKB-UniRule"/>
</dbReference>
<comment type="pathway">
    <text evidence="1 9">Carbohydrate degradation; glycolysis; pyruvate from D-glyceraldehyde 3-phosphate: step 4/5.</text>
</comment>
<dbReference type="Gene3D" id="3.20.20.120">
    <property type="entry name" value="Enolase-like C-terminal domain"/>
    <property type="match status" value="1"/>
</dbReference>
<name>A0A1F6YI57_9BACT</name>
<feature type="domain" description="Enolase N-terminal" evidence="13">
    <location>
        <begin position="4"/>
        <end position="134"/>
    </location>
</feature>
<evidence type="ECO:0000256" key="6">
    <source>
        <dbReference type="ARBA" id="ARBA00022842"/>
    </source>
</evidence>
<feature type="active site" description="Proton donor" evidence="9 10">
    <location>
        <position position="213"/>
    </location>
</feature>
<organism evidence="14 15">
    <name type="scientific">Candidatus Nomurabacteria bacterium RIFOXYA1_FULL_35_17</name>
    <dbReference type="NCBI Taxonomy" id="1801798"/>
    <lineage>
        <taxon>Bacteria</taxon>
        <taxon>Candidatus Nomuraibacteriota</taxon>
    </lineage>
</organism>
<dbReference type="GO" id="GO:0009986">
    <property type="term" value="C:cell surface"/>
    <property type="evidence" value="ECO:0007669"/>
    <property type="project" value="UniProtKB-SubCell"/>
</dbReference>
<evidence type="ECO:0000313" key="15">
    <source>
        <dbReference type="Proteomes" id="UP000179274"/>
    </source>
</evidence>
<dbReference type="GO" id="GO:0006096">
    <property type="term" value="P:glycolytic process"/>
    <property type="evidence" value="ECO:0007669"/>
    <property type="project" value="UniProtKB-UniRule"/>
</dbReference>
<comment type="cofactor">
    <cofactor evidence="9">
        <name>Mg(2+)</name>
        <dbReference type="ChEBI" id="CHEBI:18420"/>
    </cofactor>
    <text evidence="9">Binds a second Mg(2+) ion via substrate during catalysis.</text>
</comment>
<dbReference type="InterPro" id="IPR020810">
    <property type="entry name" value="Enolase_C"/>
</dbReference>
<evidence type="ECO:0000256" key="5">
    <source>
        <dbReference type="ARBA" id="ARBA00022525"/>
    </source>
</evidence>
<evidence type="ECO:0000256" key="8">
    <source>
        <dbReference type="ARBA" id="ARBA00023239"/>
    </source>
</evidence>
<keyword evidence="5 9" id="KW-0964">Secreted</keyword>
<comment type="function">
    <text evidence="9">Catalyzes the reversible conversion of 2-phosphoglycerate (2-PG) into phosphoenolpyruvate (PEP). It is essential for the degradation of carbohydrates via glycolysis.</text>
</comment>
<dbReference type="InterPro" id="IPR036849">
    <property type="entry name" value="Enolase-like_C_sf"/>
</dbReference>
<dbReference type="NCBIfam" id="TIGR01060">
    <property type="entry name" value="eno"/>
    <property type="match status" value="1"/>
</dbReference>
<protein>
    <recommendedName>
        <fullName evidence="4 9">Enolase</fullName>
        <ecNumber evidence="3 9">4.2.1.11</ecNumber>
    </recommendedName>
    <alternativeName>
        <fullName evidence="9">2-phospho-D-glycerate hydro-lyase</fullName>
    </alternativeName>
    <alternativeName>
        <fullName evidence="9">2-phosphoglycerate dehydratase</fullName>
    </alternativeName>
</protein>
<evidence type="ECO:0000259" key="13">
    <source>
        <dbReference type="SMART" id="SM01193"/>
    </source>
</evidence>
<dbReference type="PANTHER" id="PTHR11902">
    <property type="entry name" value="ENOLASE"/>
    <property type="match status" value="1"/>
</dbReference>
<evidence type="ECO:0000259" key="12">
    <source>
        <dbReference type="SMART" id="SM01192"/>
    </source>
</evidence>
<feature type="binding site" evidence="9 11">
    <location>
        <position position="294"/>
    </location>
    <ligand>
        <name>Mg(2+)</name>
        <dbReference type="ChEBI" id="CHEBI:18420"/>
    </ligand>
</feature>
<dbReference type="GO" id="GO:0000287">
    <property type="term" value="F:magnesium ion binding"/>
    <property type="evidence" value="ECO:0007669"/>
    <property type="project" value="UniProtKB-UniRule"/>
</dbReference>
<evidence type="ECO:0000256" key="10">
    <source>
        <dbReference type="PIRSR" id="PIRSR001400-1"/>
    </source>
</evidence>
<dbReference type="SFLD" id="SFLDF00002">
    <property type="entry name" value="enolase"/>
    <property type="match status" value="1"/>
</dbReference>
<feature type="binding site" evidence="9">
    <location>
        <position position="375"/>
    </location>
    <ligand>
        <name>(2R)-2-phosphoglycerate</name>
        <dbReference type="ChEBI" id="CHEBI:58289"/>
    </ligand>
</feature>
<dbReference type="Pfam" id="PF00113">
    <property type="entry name" value="Enolase_C"/>
    <property type="match status" value="1"/>
</dbReference>
<dbReference type="PRINTS" id="PR00148">
    <property type="entry name" value="ENOLASE"/>
</dbReference>
<dbReference type="SFLD" id="SFLDG00178">
    <property type="entry name" value="enolase"/>
    <property type="match status" value="1"/>
</dbReference>
<evidence type="ECO:0000256" key="4">
    <source>
        <dbReference type="ARBA" id="ARBA00017068"/>
    </source>
</evidence>
<feature type="binding site" evidence="9 11">
    <location>
        <position position="321"/>
    </location>
    <ligand>
        <name>Mg(2+)</name>
        <dbReference type="ChEBI" id="CHEBI:18420"/>
    </ligand>
</feature>
<feature type="binding site" evidence="9">
    <location>
        <position position="346"/>
    </location>
    <ligand>
        <name>(2R)-2-phosphoglycerate</name>
        <dbReference type="ChEBI" id="CHEBI:58289"/>
    </ligand>
</feature>
<dbReference type="SUPFAM" id="SSF54826">
    <property type="entry name" value="Enolase N-terminal domain-like"/>
    <property type="match status" value="1"/>
</dbReference>